<sequence>MSEGSNTPNSGIYQNFGDTIKLYHKLVTELGDYSVGLKLERNKYIRLQFIDPATGKRTNKACDCNSFTTDNVISAYQKAIKVHNALQTFTKASEFWEWYDREILGENKITNDLITYREIFQDIENEYFRGNHRNTKRKRTRDTNQMGRISDHASFHSNYGYIFAKFPDWNKYPTWDEIKSVWFTVGTNSQLAKKHNLPDGQGTKSFHDAKFAIIAICERCPNADELIKKSTQSPRQKGQEWRDR</sequence>
<accession>A0AAU8JJX2</accession>
<evidence type="ECO:0000313" key="1">
    <source>
        <dbReference type="EMBL" id="XCM38569.1"/>
    </source>
</evidence>
<proteinExistence type="predicted"/>
<dbReference type="RefSeq" id="WP_054469510.1">
    <property type="nucleotide sequence ID" value="NZ_CP159837.1"/>
</dbReference>
<organism evidence="1">
    <name type="scientific">Planktothricoides raciborskii GIHE-MW2</name>
    <dbReference type="NCBI Taxonomy" id="2792601"/>
    <lineage>
        <taxon>Bacteria</taxon>
        <taxon>Bacillati</taxon>
        <taxon>Cyanobacteriota</taxon>
        <taxon>Cyanophyceae</taxon>
        <taxon>Oscillatoriophycideae</taxon>
        <taxon>Oscillatoriales</taxon>
        <taxon>Oscillatoriaceae</taxon>
        <taxon>Planktothricoides</taxon>
    </lineage>
</organism>
<name>A0AAU8JJX2_9CYAN</name>
<dbReference type="EMBL" id="CP159837">
    <property type="protein sequence ID" value="XCM38569.1"/>
    <property type="molecule type" value="Genomic_DNA"/>
</dbReference>
<reference evidence="1" key="1">
    <citation type="submission" date="2024-07" db="EMBL/GenBank/DDBJ databases">
        <authorList>
            <person name="Kim Y.J."/>
            <person name="Jeong J.Y."/>
        </authorList>
    </citation>
    <scope>NUCLEOTIDE SEQUENCE</scope>
    <source>
        <strain evidence="1">GIHE-MW2</strain>
    </source>
</reference>
<gene>
    <name evidence="1" type="ORF">ABWT76_001425</name>
</gene>
<dbReference type="AlphaFoldDB" id="A0AAU8JJX2"/>
<protein>
    <submittedName>
        <fullName evidence="1">Uncharacterized protein</fullName>
    </submittedName>
</protein>